<sequence length="108" mass="12574">MGWEYVIGTQEPAVLPDMIQRLAASLTYGSMYSLKQYSEGFILERDDASWPRALEVWLEEASGLEEIADGERYIYCLFHIAGEEGRVWRQQLEGVTSQFPEIFEWFEL</sequence>
<reference evidence="1" key="1">
    <citation type="submission" date="2024-05" db="EMBL/GenBank/DDBJ databases">
        <title>Draft genome assemblies of 36 bacteria isolated from hibernating arctic ground squirrels.</title>
        <authorList>
            <person name="McKee H."/>
            <person name="Mullen L."/>
            <person name="Drown D.M."/>
            <person name="Duddleston K.N."/>
        </authorList>
    </citation>
    <scope>NUCLEOTIDE SEQUENCE</scope>
    <source>
        <strain evidence="1">AN1007</strain>
    </source>
</reference>
<gene>
    <name evidence="1" type="ORF">ABXS70_04510</name>
</gene>
<evidence type="ECO:0000313" key="1">
    <source>
        <dbReference type="EMBL" id="XCP95984.1"/>
    </source>
</evidence>
<organism evidence="1">
    <name type="scientific">Paenibacillus sp. AN1007</name>
    <dbReference type="NCBI Taxonomy" id="3151385"/>
    <lineage>
        <taxon>Bacteria</taxon>
        <taxon>Bacillati</taxon>
        <taxon>Bacillota</taxon>
        <taxon>Bacilli</taxon>
        <taxon>Bacillales</taxon>
        <taxon>Paenibacillaceae</taxon>
        <taxon>Paenibacillus</taxon>
    </lineage>
</organism>
<dbReference type="AlphaFoldDB" id="A0AAU8NDU6"/>
<accession>A0AAU8NDU6</accession>
<dbReference type="EMBL" id="CP159992">
    <property type="protein sequence ID" value="XCP95984.1"/>
    <property type="molecule type" value="Genomic_DNA"/>
</dbReference>
<name>A0AAU8NDU6_9BACL</name>
<proteinExistence type="predicted"/>
<evidence type="ECO:0008006" key="2">
    <source>
        <dbReference type="Google" id="ProtNLM"/>
    </source>
</evidence>
<dbReference type="RefSeq" id="WP_342552273.1">
    <property type="nucleotide sequence ID" value="NZ_CP159992.1"/>
</dbReference>
<protein>
    <recommendedName>
        <fullName evidence="2">Integron gene cassette protein</fullName>
    </recommendedName>
</protein>